<dbReference type="Proteomes" id="UP000091857">
    <property type="component" value="Chromosome 11"/>
</dbReference>
<dbReference type="EMBL" id="CM004397">
    <property type="protein sequence ID" value="KAG8644182.1"/>
    <property type="molecule type" value="Genomic_DNA"/>
</dbReference>
<proteinExistence type="predicted"/>
<protein>
    <submittedName>
        <fullName evidence="1">Uncharacterized protein</fullName>
    </submittedName>
</protein>
<accession>A0ACB7GV49</accession>
<reference evidence="2" key="1">
    <citation type="journal article" date="2016" name="Nat. Biotechnol.">
        <title>Sequencing wild and cultivated cassava and related species reveals extensive interspecific hybridization and genetic diversity.</title>
        <authorList>
            <person name="Bredeson J.V."/>
            <person name="Lyons J.B."/>
            <person name="Prochnik S.E."/>
            <person name="Wu G.A."/>
            <person name="Ha C.M."/>
            <person name="Edsinger-Gonzales E."/>
            <person name="Grimwood J."/>
            <person name="Schmutz J."/>
            <person name="Rabbi I.Y."/>
            <person name="Egesi C."/>
            <person name="Nauluvula P."/>
            <person name="Lebot V."/>
            <person name="Ndunguru J."/>
            <person name="Mkamilo G."/>
            <person name="Bart R.S."/>
            <person name="Setter T.L."/>
            <person name="Gleadow R.M."/>
            <person name="Kulakow P."/>
            <person name="Ferguson M.E."/>
            <person name="Rounsley S."/>
            <person name="Rokhsar D.S."/>
        </authorList>
    </citation>
    <scope>NUCLEOTIDE SEQUENCE [LARGE SCALE GENOMIC DNA]</scope>
    <source>
        <strain evidence="2">cv. AM560-2</strain>
    </source>
</reference>
<sequence length="74" mass="8400">MFCMKDLGKSLRGPGTMLCMKDLGKSLHRPGTMLCMKDLGKSLHGPGTMQREFWWSCPIRDVNCLCCDTFHESM</sequence>
<gene>
    <name evidence="1" type="ORF">MANES_11G106501v8</name>
</gene>
<organism evidence="1 2">
    <name type="scientific">Manihot esculenta</name>
    <name type="common">Cassava</name>
    <name type="synonym">Jatropha manihot</name>
    <dbReference type="NCBI Taxonomy" id="3983"/>
    <lineage>
        <taxon>Eukaryota</taxon>
        <taxon>Viridiplantae</taxon>
        <taxon>Streptophyta</taxon>
        <taxon>Embryophyta</taxon>
        <taxon>Tracheophyta</taxon>
        <taxon>Spermatophyta</taxon>
        <taxon>Magnoliopsida</taxon>
        <taxon>eudicotyledons</taxon>
        <taxon>Gunneridae</taxon>
        <taxon>Pentapetalae</taxon>
        <taxon>rosids</taxon>
        <taxon>fabids</taxon>
        <taxon>Malpighiales</taxon>
        <taxon>Euphorbiaceae</taxon>
        <taxon>Crotonoideae</taxon>
        <taxon>Manihoteae</taxon>
        <taxon>Manihot</taxon>
    </lineage>
</organism>
<keyword evidence="2" id="KW-1185">Reference proteome</keyword>
<evidence type="ECO:0000313" key="2">
    <source>
        <dbReference type="Proteomes" id="UP000091857"/>
    </source>
</evidence>
<evidence type="ECO:0000313" key="1">
    <source>
        <dbReference type="EMBL" id="KAG8644182.1"/>
    </source>
</evidence>
<name>A0ACB7GV49_MANES</name>
<comment type="caution">
    <text evidence="1">The sequence shown here is derived from an EMBL/GenBank/DDBJ whole genome shotgun (WGS) entry which is preliminary data.</text>
</comment>